<proteinExistence type="predicted"/>
<evidence type="ECO:0000313" key="1">
    <source>
        <dbReference type="EMBL" id="ADD40685.1"/>
    </source>
</evidence>
<dbReference type="OrthoDB" id="194758at2"/>
<dbReference type="InterPro" id="IPR009061">
    <property type="entry name" value="DNA-bd_dom_put_sf"/>
</dbReference>
<keyword evidence="2" id="KW-1185">Reference proteome</keyword>
<dbReference type="KEGG" id="sna:Snas_0975"/>
<dbReference type="eggNOG" id="COG3311">
    <property type="taxonomic scope" value="Bacteria"/>
</dbReference>
<gene>
    <name evidence="1" type="ordered locus">Snas_0975</name>
</gene>
<accession>D3Q976</accession>
<dbReference type="AlphaFoldDB" id="D3Q976"/>
<reference evidence="1 2" key="1">
    <citation type="journal article" date="2009" name="Stand. Genomic Sci.">
        <title>Complete genome sequence of Stackebrandtia nassauensis type strain (LLR-40K-21).</title>
        <authorList>
            <person name="Munk C."/>
            <person name="Lapidus A."/>
            <person name="Copeland A."/>
            <person name="Jando M."/>
            <person name="Mayilraj S."/>
            <person name="Glavina Del Rio T."/>
            <person name="Nolan M."/>
            <person name="Chen F."/>
            <person name="Lucas S."/>
            <person name="Tice H."/>
            <person name="Cheng J.F."/>
            <person name="Han C."/>
            <person name="Detter J.C."/>
            <person name="Bruce D."/>
            <person name="Goodwin L."/>
            <person name="Chain P."/>
            <person name="Pitluck S."/>
            <person name="Goker M."/>
            <person name="Ovchinikova G."/>
            <person name="Pati A."/>
            <person name="Ivanova N."/>
            <person name="Mavromatis K."/>
            <person name="Chen A."/>
            <person name="Palaniappan K."/>
            <person name="Land M."/>
            <person name="Hauser L."/>
            <person name="Chang Y.J."/>
            <person name="Jeffries C.D."/>
            <person name="Bristow J."/>
            <person name="Eisen J.A."/>
            <person name="Markowitz V."/>
            <person name="Hugenholtz P."/>
            <person name="Kyrpides N.C."/>
            <person name="Klenk H.P."/>
        </authorList>
    </citation>
    <scope>NUCLEOTIDE SEQUENCE [LARGE SCALE GENOMIC DNA]</scope>
    <source>
        <strain evidence="2">DSM 44728 / CIP 108903 / NRRL B-16338 / NBRC 102104 / LLR-40K-21</strain>
    </source>
</reference>
<evidence type="ECO:0000313" key="2">
    <source>
        <dbReference type="Proteomes" id="UP000000844"/>
    </source>
</evidence>
<evidence type="ECO:0008006" key="3">
    <source>
        <dbReference type="Google" id="ProtNLM"/>
    </source>
</evidence>
<name>D3Q976_STANL</name>
<protein>
    <recommendedName>
        <fullName evidence="3">Helix-turn-helix domain-containing protein</fullName>
    </recommendedName>
</protein>
<dbReference type="Proteomes" id="UP000000844">
    <property type="component" value="Chromosome"/>
</dbReference>
<dbReference type="STRING" id="446470.Snas_0975"/>
<dbReference type="SUPFAM" id="SSF46955">
    <property type="entry name" value="Putative DNA-binding domain"/>
    <property type="match status" value="1"/>
</dbReference>
<dbReference type="HOGENOM" id="CLU_140176_13_0_11"/>
<sequence>MSRTRWFTVAEILADLKVPRRTWQQWRESGKTPTCKRLPNGQLRVSETNYNKWLESLEEVNA</sequence>
<organism evidence="1 2">
    <name type="scientific">Stackebrandtia nassauensis (strain DSM 44728 / CIP 108903 / NRRL B-16338 / NBRC 102104 / LLR-40K-21)</name>
    <dbReference type="NCBI Taxonomy" id="446470"/>
    <lineage>
        <taxon>Bacteria</taxon>
        <taxon>Bacillati</taxon>
        <taxon>Actinomycetota</taxon>
        <taxon>Actinomycetes</taxon>
        <taxon>Glycomycetales</taxon>
        <taxon>Glycomycetaceae</taxon>
        <taxon>Stackebrandtia</taxon>
    </lineage>
</organism>
<dbReference type="EMBL" id="CP001778">
    <property type="protein sequence ID" value="ADD40685.1"/>
    <property type="molecule type" value="Genomic_DNA"/>
</dbReference>